<evidence type="ECO:0000313" key="2">
    <source>
        <dbReference type="Proteomes" id="UP000269015"/>
    </source>
</evidence>
<protein>
    <submittedName>
        <fullName evidence="1">Uncharacterized protein</fullName>
    </submittedName>
</protein>
<dbReference type="RefSeq" id="WP_061084253.1">
    <property type="nucleotide sequence ID" value="NZ_CP033930.1"/>
</dbReference>
<organism evidence="1 2">
    <name type="scientific">Chryseobacterium indologenes</name>
    <name type="common">Flavobacterium indologenes</name>
    <dbReference type="NCBI Taxonomy" id="253"/>
    <lineage>
        <taxon>Bacteria</taxon>
        <taxon>Pseudomonadati</taxon>
        <taxon>Bacteroidota</taxon>
        <taxon>Flavobacteriia</taxon>
        <taxon>Flavobacteriales</taxon>
        <taxon>Weeksellaceae</taxon>
        <taxon>Chryseobacterium group</taxon>
        <taxon>Chryseobacterium</taxon>
    </lineage>
</organism>
<reference evidence="1 2" key="1">
    <citation type="submission" date="2018-11" db="EMBL/GenBank/DDBJ databases">
        <title>Proposal to divide the Flavobacteriaceae and reorganize its genera based on Amino Acid Identity values calculated from whole genome sequences.</title>
        <authorList>
            <person name="Nicholson A.C."/>
            <person name="Gulvik C.A."/>
            <person name="Whitney A.M."/>
            <person name="Humrighouse B.W."/>
            <person name="Bell M."/>
            <person name="Holmes B."/>
            <person name="Steigerwalt A.G."/>
            <person name="Villarma A."/>
            <person name="Sheth M."/>
            <person name="Batra D."/>
            <person name="Pryor J."/>
            <person name="Bernardet J.-F."/>
            <person name="Hugo C."/>
            <person name="Kampfer P."/>
            <person name="Newman J."/>
            <person name="McQuiston J.R."/>
        </authorList>
    </citation>
    <scope>NUCLEOTIDE SEQUENCE [LARGE SCALE GENOMIC DNA]</scope>
    <source>
        <strain evidence="1 2">H5559</strain>
    </source>
</reference>
<accession>A0AAD0YVG2</accession>
<dbReference type="Proteomes" id="UP000269015">
    <property type="component" value="Chromosome"/>
</dbReference>
<proteinExistence type="predicted"/>
<evidence type="ECO:0000313" key="1">
    <source>
        <dbReference type="EMBL" id="AZB18188.1"/>
    </source>
</evidence>
<dbReference type="AlphaFoldDB" id="A0AAD0YVG2"/>
<sequence>MKKITLFIFLLVTTICFSQSKVFVVYNYSDLKLEGRLTACNPTNFYPAVTANPAPGTTIFTIPAKLMTKIYSLDTSGTSIVPIYDWSVSTSPQIGGSYNYTDPYLTTIMPYLAWGAFSFRTVDKTGAIRDYFNMGNPNVYPSTVYTNQVGQNMPNITVEWVEYADYIALSVYQN</sequence>
<dbReference type="EMBL" id="CP033930">
    <property type="protein sequence ID" value="AZB18188.1"/>
    <property type="molecule type" value="Genomic_DNA"/>
</dbReference>
<name>A0AAD0YVG2_CHRID</name>
<gene>
    <name evidence="1" type="ORF">EG352_10560</name>
</gene>